<dbReference type="InterPro" id="IPR052931">
    <property type="entry name" value="Prophage_regulatory_activator"/>
</dbReference>
<organism evidence="1 2">
    <name type="scientific">Undibacterium seohonense</name>
    <dbReference type="NCBI Taxonomy" id="1344950"/>
    <lineage>
        <taxon>Bacteria</taxon>
        <taxon>Pseudomonadati</taxon>
        <taxon>Pseudomonadota</taxon>
        <taxon>Betaproteobacteria</taxon>
        <taxon>Burkholderiales</taxon>
        <taxon>Oxalobacteraceae</taxon>
        <taxon>Undibacterium</taxon>
    </lineage>
</organism>
<evidence type="ECO:0000313" key="1">
    <source>
        <dbReference type="EMBL" id="MBC3805787.1"/>
    </source>
</evidence>
<proteinExistence type="predicted"/>
<evidence type="ECO:0000313" key="2">
    <source>
        <dbReference type="Proteomes" id="UP000648257"/>
    </source>
</evidence>
<gene>
    <name evidence="1" type="ORF">H8K52_00330</name>
</gene>
<dbReference type="Pfam" id="PF05930">
    <property type="entry name" value="Phage_AlpA"/>
    <property type="match status" value="1"/>
</dbReference>
<accession>A0ABR6WYU5</accession>
<protein>
    <submittedName>
        <fullName evidence="1">AlpA family phage regulatory protein</fullName>
    </submittedName>
</protein>
<dbReference type="RefSeq" id="WP_186920526.1">
    <property type="nucleotide sequence ID" value="NZ_JACOFW010000001.1"/>
</dbReference>
<name>A0ABR6WYU5_9BURK</name>
<dbReference type="InterPro" id="IPR010260">
    <property type="entry name" value="AlpA"/>
</dbReference>
<comment type="caution">
    <text evidence="1">The sequence shown here is derived from an EMBL/GenBank/DDBJ whole genome shotgun (WGS) entry which is preliminary data.</text>
</comment>
<reference evidence="1 2" key="1">
    <citation type="submission" date="2020-08" db="EMBL/GenBank/DDBJ databases">
        <title>Novel species isolated from subtropical streams in China.</title>
        <authorList>
            <person name="Lu H."/>
        </authorList>
    </citation>
    <scope>NUCLEOTIDE SEQUENCE [LARGE SCALE GENOMIC DNA]</scope>
    <source>
        <strain evidence="1 2">KACC 16656</strain>
    </source>
</reference>
<dbReference type="PANTHER" id="PTHR36154:SF1">
    <property type="entry name" value="DNA-BINDING TRANSCRIPTIONAL ACTIVATOR ALPA"/>
    <property type="match status" value="1"/>
</dbReference>
<dbReference type="PANTHER" id="PTHR36154">
    <property type="entry name" value="DNA-BINDING TRANSCRIPTIONAL ACTIVATOR ALPA"/>
    <property type="match status" value="1"/>
</dbReference>
<sequence>MRNNFNMQSKGLSKANLSKIFITAEETNIEASSNLLTNPKFDDSTTKPKFENLVDHNLVTEAMKSIHIIRMPKVIAITCLSRASVYAKLDPKDERYDPTFPKPIAISKRSRGWPLGEVLSWVQTKIAERDAAQSLKINNTVEVKNV</sequence>
<dbReference type="Gene3D" id="1.10.238.160">
    <property type="match status" value="1"/>
</dbReference>
<keyword evidence="2" id="KW-1185">Reference proteome</keyword>
<dbReference type="Proteomes" id="UP000648257">
    <property type="component" value="Unassembled WGS sequence"/>
</dbReference>
<dbReference type="EMBL" id="JACOFW010000001">
    <property type="protein sequence ID" value="MBC3805787.1"/>
    <property type="molecule type" value="Genomic_DNA"/>
</dbReference>